<dbReference type="PROSITE" id="PS00061">
    <property type="entry name" value="ADH_SHORT"/>
    <property type="match status" value="1"/>
</dbReference>
<dbReference type="InterPro" id="IPR036291">
    <property type="entry name" value="NAD(P)-bd_dom_sf"/>
</dbReference>
<comment type="caution">
    <text evidence="3">The sequence shown here is derived from an EMBL/GenBank/DDBJ whole genome shotgun (WGS) entry which is preliminary data.</text>
</comment>
<reference evidence="3 4" key="1">
    <citation type="submission" date="2020-04" db="EMBL/GenBank/DDBJ databases">
        <title>Ramlibacter sp. G-1-2-2 isolated from soil.</title>
        <authorList>
            <person name="Dahal R.H."/>
        </authorList>
    </citation>
    <scope>NUCLEOTIDE SEQUENCE [LARGE SCALE GENOMIC DNA]</scope>
    <source>
        <strain evidence="3 4">G-1-2-2</strain>
    </source>
</reference>
<dbReference type="PANTHER" id="PTHR42760:SF40">
    <property type="entry name" value="3-OXOACYL-[ACYL-CARRIER-PROTEIN] REDUCTASE, CHLOROPLASTIC"/>
    <property type="match status" value="1"/>
</dbReference>
<dbReference type="RefSeq" id="WP_169419782.1">
    <property type="nucleotide sequence ID" value="NZ_JABBFX010000001.1"/>
</dbReference>
<dbReference type="GO" id="GO:0016616">
    <property type="term" value="F:oxidoreductase activity, acting on the CH-OH group of donors, NAD or NADP as acceptor"/>
    <property type="evidence" value="ECO:0007669"/>
    <property type="project" value="TreeGrafter"/>
</dbReference>
<evidence type="ECO:0000259" key="2">
    <source>
        <dbReference type="SMART" id="SM00822"/>
    </source>
</evidence>
<evidence type="ECO:0000313" key="4">
    <source>
        <dbReference type="Proteomes" id="UP000541185"/>
    </source>
</evidence>
<dbReference type="SUPFAM" id="SSF51735">
    <property type="entry name" value="NAD(P)-binding Rossmann-fold domains"/>
    <property type="match status" value="1"/>
</dbReference>
<dbReference type="PRINTS" id="PR00080">
    <property type="entry name" value="SDRFAMILY"/>
</dbReference>
<proteinExistence type="inferred from homology"/>
<dbReference type="EMBL" id="JABBFX010000001">
    <property type="protein sequence ID" value="NML45708.1"/>
    <property type="molecule type" value="Genomic_DNA"/>
</dbReference>
<sequence>MLKDKVAIVTGGARGLGYSMAQHLGAQGARVVICDLDAAAVAEAAKRLETADIEALPVECNVASTEDLDRLVQACRERFGRLDILVNNAGGSAHTPLKMEDVTEEHFDRVMNWNVRGTFFCIQRALPLLKVRGGSVINISSIAGRSGTELVSPQYSAAKAGIVGMSRNLAKHLGPDGIRVNVIAPGFIKSGERVEAVWRTRDETAVLSQVALRRRGEMPEIGQVAVFLASDASSYITGAVLDVNGGFMMA</sequence>
<evidence type="ECO:0000256" key="1">
    <source>
        <dbReference type="ARBA" id="ARBA00006484"/>
    </source>
</evidence>
<dbReference type="InterPro" id="IPR002347">
    <property type="entry name" value="SDR_fam"/>
</dbReference>
<keyword evidence="4" id="KW-1185">Reference proteome</keyword>
<dbReference type="Pfam" id="PF13561">
    <property type="entry name" value="adh_short_C2"/>
    <property type="match status" value="1"/>
</dbReference>
<dbReference type="InterPro" id="IPR057326">
    <property type="entry name" value="KR_dom"/>
</dbReference>
<dbReference type="CDD" id="cd05233">
    <property type="entry name" value="SDR_c"/>
    <property type="match status" value="1"/>
</dbReference>
<dbReference type="GO" id="GO:0030497">
    <property type="term" value="P:fatty acid elongation"/>
    <property type="evidence" value="ECO:0007669"/>
    <property type="project" value="TreeGrafter"/>
</dbReference>
<dbReference type="AlphaFoldDB" id="A0A848HDS3"/>
<dbReference type="PANTHER" id="PTHR42760">
    <property type="entry name" value="SHORT-CHAIN DEHYDROGENASES/REDUCTASES FAMILY MEMBER"/>
    <property type="match status" value="1"/>
</dbReference>
<accession>A0A848HDS3</accession>
<comment type="similarity">
    <text evidence="1">Belongs to the short-chain dehydrogenases/reductases (SDR) family.</text>
</comment>
<feature type="domain" description="Ketoreductase" evidence="2">
    <location>
        <begin position="5"/>
        <end position="145"/>
    </location>
</feature>
<dbReference type="NCBIfam" id="NF005559">
    <property type="entry name" value="PRK07231.1"/>
    <property type="match status" value="1"/>
</dbReference>
<organism evidence="3 4">
    <name type="scientific">Ramlibacter agri</name>
    <dbReference type="NCBI Taxonomy" id="2728837"/>
    <lineage>
        <taxon>Bacteria</taxon>
        <taxon>Pseudomonadati</taxon>
        <taxon>Pseudomonadota</taxon>
        <taxon>Betaproteobacteria</taxon>
        <taxon>Burkholderiales</taxon>
        <taxon>Comamonadaceae</taxon>
        <taxon>Ramlibacter</taxon>
    </lineage>
</organism>
<protein>
    <submittedName>
        <fullName evidence="3">SDR family oxidoreductase</fullName>
    </submittedName>
</protein>
<dbReference type="PRINTS" id="PR00081">
    <property type="entry name" value="GDHRDH"/>
</dbReference>
<evidence type="ECO:0000313" key="3">
    <source>
        <dbReference type="EMBL" id="NML45708.1"/>
    </source>
</evidence>
<gene>
    <name evidence="3" type="ORF">HHL11_18310</name>
</gene>
<name>A0A848HDS3_9BURK</name>
<dbReference type="FunFam" id="3.40.50.720:FF:000084">
    <property type="entry name" value="Short-chain dehydrogenase reductase"/>
    <property type="match status" value="1"/>
</dbReference>
<dbReference type="SMART" id="SM00822">
    <property type="entry name" value="PKS_KR"/>
    <property type="match status" value="1"/>
</dbReference>
<dbReference type="InterPro" id="IPR020904">
    <property type="entry name" value="Sc_DH/Rdtase_CS"/>
</dbReference>
<dbReference type="Proteomes" id="UP000541185">
    <property type="component" value="Unassembled WGS sequence"/>
</dbReference>
<dbReference type="Gene3D" id="3.40.50.720">
    <property type="entry name" value="NAD(P)-binding Rossmann-like Domain"/>
    <property type="match status" value="1"/>
</dbReference>